<dbReference type="InterPro" id="IPR041490">
    <property type="entry name" value="KstR2_TetR_C"/>
</dbReference>
<dbReference type="InterPro" id="IPR009057">
    <property type="entry name" value="Homeodomain-like_sf"/>
</dbReference>
<organism evidence="4 5">
    <name type="scientific">Caminicella sporogenes DSM 14501</name>
    <dbReference type="NCBI Taxonomy" id="1121266"/>
    <lineage>
        <taxon>Bacteria</taxon>
        <taxon>Bacillati</taxon>
        <taxon>Bacillota</taxon>
        <taxon>Clostridia</taxon>
        <taxon>Peptostreptococcales</taxon>
        <taxon>Caminicellaceae</taxon>
        <taxon>Caminicella</taxon>
    </lineage>
</organism>
<feature type="DNA-binding region" description="H-T-H motif" evidence="2">
    <location>
        <begin position="28"/>
        <end position="47"/>
    </location>
</feature>
<dbReference type="Gene3D" id="1.10.10.60">
    <property type="entry name" value="Homeodomain-like"/>
    <property type="match status" value="1"/>
</dbReference>
<dbReference type="RefSeq" id="WP_072968729.1">
    <property type="nucleotide sequence ID" value="NZ_FRAJ01000026.1"/>
</dbReference>
<dbReference type="InterPro" id="IPR036271">
    <property type="entry name" value="Tet_transcr_reg_TetR-rel_C_sf"/>
</dbReference>
<dbReference type="PANTHER" id="PTHR43479">
    <property type="entry name" value="ACREF/ENVCD OPERON REPRESSOR-RELATED"/>
    <property type="match status" value="1"/>
</dbReference>
<evidence type="ECO:0000256" key="2">
    <source>
        <dbReference type="PROSITE-ProRule" id="PRU00335"/>
    </source>
</evidence>
<dbReference type="InterPro" id="IPR050624">
    <property type="entry name" value="HTH-type_Tx_Regulator"/>
</dbReference>
<dbReference type="PANTHER" id="PTHR43479:SF11">
    <property type="entry name" value="ACREF_ENVCD OPERON REPRESSOR-RELATED"/>
    <property type="match status" value="1"/>
</dbReference>
<dbReference type="EMBL" id="FRAJ01000026">
    <property type="protein sequence ID" value="SHK55964.1"/>
    <property type="molecule type" value="Genomic_DNA"/>
</dbReference>
<evidence type="ECO:0000256" key="1">
    <source>
        <dbReference type="ARBA" id="ARBA00023125"/>
    </source>
</evidence>
<keyword evidence="5" id="KW-1185">Reference proteome</keyword>
<evidence type="ECO:0000259" key="3">
    <source>
        <dbReference type="PROSITE" id="PS50977"/>
    </source>
</evidence>
<dbReference type="PROSITE" id="PS50977">
    <property type="entry name" value="HTH_TETR_2"/>
    <property type="match status" value="1"/>
</dbReference>
<keyword evidence="1 2" id="KW-0238">DNA-binding</keyword>
<dbReference type="InterPro" id="IPR001647">
    <property type="entry name" value="HTH_TetR"/>
</dbReference>
<proteinExistence type="predicted"/>
<dbReference type="AlphaFoldDB" id="A0A1M6TGC7"/>
<protein>
    <submittedName>
        <fullName evidence="4">Transcriptional regulator, TetR family</fullName>
    </submittedName>
</protein>
<reference evidence="4 5" key="1">
    <citation type="submission" date="2016-11" db="EMBL/GenBank/DDBJ databases">
        <authorList>
            <person name="Jaros S."/>
            <person name="Januszkiewicz K."/>
            <person name="Wedrychowicz H."/>
        </authorList>
    </citation>
    <scope>NUCLEOTIDE SEQUENCE [LARGE SCALE GENOMIC DNA]</scope>
    <source>
        <strain evidence="4 5">DSM 14501</strain>
    </source>
</reference>
<feature type="domain" description="HTH tetR-type" evidence="3">
    <location>
        <begin position="5"/>
        <end position="65"/>
    </location>
</feature>
<dbReference type="PRINTS" id="PR00455">
    <property type="entry name" value="HTHTETR"/>
</dbReference>
<name>A0A1M6TGC7_9FIRM</name>
<evidence type="ECO:0000313" key="4">
    <source>
        <dbReference type="EMBL" id="SHK55964.1"/>
    </source>
</evidence>
<dbReference type="SUPFAM" id="SSF48498">
    <property type="entry name" value="Tetracyclin repressor-like, C-terminal domain"/>
    <property type="match status" value="1"/>
</dbReference>
<sequence>MNNREEKRRDILIAAFKIFGRDGFYKAKVSDIAKEANVGKGTIYEYFESKENVFEEMVKFGIEQYLKKVTLLIYEEDDVIEKLKKYVLAEKEMMIEYGNIANIFFQEADKIGKEVREIVIKARNRKLSLIEDIVKEGIKKEIFKNIDAYLFSLAFIGGVHQFLVDEIRFFASNKKVYTIEDFINLFLNGIKK</sequence>
<dbReference type="Gene3D" id="1.10.357.10">
    <property type="entry name" value="Tetracycline Repressor, domain 2"/>
    <property type="match status" value="1"/>
</dbReference>
<dbReference type="STRING" id="1121266.SAMN02745883_02341"/>
<accession>A0A1M6TGC7</accession>
<dbReference type="Pfam" id="PF17932">
    <property type="entry name" value="TetR_C_24"/>
    <property type="match status" value="1"/>
</dbReference>
<dbReference type="SUPFAM" id="SSF46689">
    <property type="entry name" value="Homeodomain-like"/>
    <property type="match status" value="1"/>
</dbReference>
<evidence type="ECO:0000313" key="5">
    <source>
        <dbReference type="Proteomes" id="UP000184082"/>
    </source>
</evidence>
<dbReference type="Pfam" id="PF00440">
    <property type="entry name" value="TetR_N"/>
    <property type="match status" value="1"/>
</dbReference>
<dbReference type="Proteomes" id="UP000184082">
    <property type="component" value="Unassembled WGS sequence"/>
</dbReference>
<dbReference type="GO" id="GO:0003677">
    <property type="term" value="F:DNA binding"/>
    <property type="evidence" value="ECO:0007669"/>
    <property type="project" value="UniProtKB-UniRule"/>
</dbReference>
<gene>
    <name evidence="4" type="ORF">SAMN02745883_02341</name>
</gene>